<evidence type="ECO:0000256" key="1">
    <source>
        <dbReference type="ARBA" id="ARBA00022617"/>
    </source>
</evidence>
<feature type="binding site" evidence="4">
    <location>
        <position position="180"/>
    </location>
    <ligand>
        <name>heme b</name>
        <dbReference type="ChEBI" id="CHEBI:60344"/>
    </ligand>
</feature>
<dbReference type="Gene3D" id="1.20.910.10">
    <property type="entry name" value="Heme oxygenase-like"/>
    <property type="match status" value="1"/>
</dbReference>
<feature type="binding site" evidence="4">
    <location>
        <position position="133"/>
    </location>
    <ligand>
        <name>heme b</name>
        <dbReference type="ChEBI" id="CHEBI:60344"/>
    </ligand>
</feature>
<dbReference type="PANTHER" id="PTHR10720">
    <property type="entry name" value="HEME OXYGENASE"/>
    <property type="match status" value="1"/>
</dbReference>
<dbReference type="GO" id="GO:0004392">
    <property type="term" value="F:heme oxygenase (decyclizing) activity"/>
    <property type="evidence" value="ECO:0007669"/>
    <property type="project" value="InterPro"/>
</dbReference>
<evidence type="ECO:0000256" key="5">
    <source>
        <dbReference type="PIRSR" id="PIRSR000343-2"/>
    </source>
</evidence>
<evidence type="ECO:0000313" key="7">
    <source>
        <dbReference type="Proteomes" id="UP000003111"/>
    </source>
</evidence>
<reference evidence="6" key="1">
    <citation type="submission" date="2010-08" db="EMBL/GenBank/DDBJ databases">
        <authorList>
            <person name="Muzny D."/>
            <person name="Qin X."/>
            <person name="Buhay C."/>
            <person name="Dugan-Rocha S."/>
            <person name="Ding Y."/>
            <person name="Chen G."/>
            <person name="Hawes A."/>
            <person name="Holder M."/>
            <person name="Jhangiani S."/>
            <person name="Johnson A."/>
            <person name="Khan Z."/>
            <person name="Li Z."/>
            <person name="Liu W."/>
            <person name="Liu X."/>
            <person name="Perez L."/>
            <person name="Shen H."/>
            <person name="Wang Q."/>
            <person name="Watt J."/>
            <person name="Xi L."/>
            <person name="Xin Y."/>
            <person name="Zhou J."/>
            <person name="Deng J."/>
            <person name="Jiang H."/>
            <person name="Liu Y."/>
            <person name="Qu J."/>
            <person name="Song X.-Z."/>
            <person name="Zhang L."/>
            <person name="Villasana D."/>
            <person name="Johnson A."/>
            <person name="Liu J."/>
            <person name="Liyanage D."/>
            <person name="Lorensuhewa L."/>
            <person name="Robinson T."/>
            <person name="Song A."/>
            <person name="Song B.-B."/>
            <person name="Dinh H."/>
            <person name="Thornton R."/>
            <person name="Coyle M."/>
            <person name="Francisco L."/>
            <person name="Jackson L."/>
            <person name="Javaid M."/>
            <person name="Korchina V."/>
            <person name="Kovar C."/>
            <person name="Mata R."/>
            <person name="Mathew T."/>
            <person name="Ngo R."/>
            <person name="Nguyen L."/>
            <person name="Nguyen N."/>
            <person name="Okwuonu G."/>
            <person name="Ongeri F."/>
            <person name="Pham C."/>
            <person name="Simmons D."/>
            <person name="Wilczek-Boney K."/>
            <person name="Hale W."/>
            <person name="Jakkamsetti A."/>
            <person name="Pham P."/>
            <person name="Ruth R."/>
            <person name="San Lucas F."/>
            <person name="Warren J."/>
            <person name="Zhang J."/>
            <person name="Zhao Z."/>
            <person name="Zhou C."/>
            <person name="Zhu D."/>
            <person name="Lee S."/>
            <person name="Bess C."/>
            <person name="Blankenburg K."/>
            <person name="Forbes L."/>
            <person name="Fu Q."/>
            <person name="Gubbala S."/>
            <person name="Hirani K."/>
            <person name="Jayaseelan J.C."/>
            <person name="Lara F."/>
            <person name="Munidasa M."/>
            <person name="Palculict T."/>
            <person name="Patil S."/>
            <person name="Pu L.-L."/>
            <person name="Saada N."/>
            <person name="Tang L."/>
            <person name="Weissenberger G."/>
            <person name="Zhu Y."/>
            <person name="Hemphill L."/>
            <person name="Shang Y."/>
            <person name="Youmans B."/>
            <person name="Ayvaz T."/>
            <person name="Ross M."/>
            <person name="Santibanez J."/>
            <person name="Aqrawi P."/>
            <person name="Gross S."/>
            <person name="Joshi V."/>
            <person name="Fowler G."/>
            <person name="Nazareth L."/>
            <person name="Reid J."/>
            <person name="Worley K."/>
            <person name="Petrosino J."/>
            <person name="Highlander S."/>
            <person name="Gibbs R."/>
        </authorList>
    </citation>
    <scope>NUCLEOTIDE SEQUENCE [LARGE SCALE GENOMIC DNA]</scope>
    <source>
        <strain evidence="6">DSM 15272</strain>
    </source>
</reference>
<comment type="caution">
    <text evidence="6">The sequence shown here is derived from an EMBL/GenBank/DDBJ whole genome shotgun (WGS) entry which is preliminary data.</text>
</comment>
<dbReference type="PANTHER" id="PTHR10720:SF0">
    <property type="entry name" value="HEME OXYGENASE"/>
    <property type="match status" value="1"/>
</dbReference>
<dbReference type="PRINTS" id="PR00088">
    <property type="entry name" value="HAEMOXYGNASE"/>
</dbReference>
<evidence type="ECO:0000256" key="4">
    <source>
        <dbReference type="PIRSR" id="PIRSR000343-1"/>
    </source>
</evidence>
<keyword evidence="1 4" id="KW-0349">Heme</keyword>
<feature type="binding site" description="axial binding residue" evidence="5">
    <location>
        <position position="26"/>
    </location>
    <ligand>
        <name>heme b</name>
        <dbReference type="ChEBI" id="CHEBI:60344"/>
    </ligand>
    <ligandPart>
        <name>Fe</name>
        <dbReference type="ChEBI" id="CHEBI:18248"/>
    </ligandPart>
</feature>
<dbReference type="GO" id="GO:0006788">
    <property type="term" value="P:heme oxidation"/>
    <property type="evidence" value="ECO:0007669"/>
    <property type="project" value="InterPro"/>
</dbReference>
<accession>E2SBN6</accession>
<dbReference type="InterPro" id="IPR002051">
    <property type="entry name" value="Haem_Oase"/>
</dbReference>
<keyword evidence="2 5" id="KW-0479">Metal-binding</keyword>
<dbReference type="RefSeq" id="WP_007078466.1">
    <property type="nucleotide sequence ID" value="NZ_CM001024.1"/>
</dbReference>
<dbReference type="eggNOG" id="COG5398">
    <property type="taxonomic scope" value="Bacteria"/>
</dbReference>
<keyword evidence="3 5" id="KW-0408">Iron</keyword>
<dbReference type="SUPFAM" id="SSF48613">
    <property type="entry name" value="Heme oxygenase-like"/>
    <property type="match status" value="1"/>
</dbReference>
<keyword evidence="7" id="KW-1185">Reference proteome</keyword>
<dbReference type="InterPro" id="IPR016084">
    <property type="entry name" value="Haem_Oase-like_multi-hlx"/>
</dbReference>
<dbReference type="PIRSF" id="PIRSF000343">
    <property type="entry name" value="Haem_Oase"/>
    <property type="match status" value="1"/>
</dbReference>
<protein>
    <submittedName>
        <fullName evidence="6">Heme oxygenase</fullName>
    </submittedName>
</protein>
<dbReference type="AlphaFoldDB" id="E2SBN6"/>
<dbReference type="InterPro" id="IPR016053">
    <property type="entry name" value="Haem_Oase-like"/>
</dbReference>
<sequence>MTVTASTSTAPVPLSTLLREGSAAEHRETEGSSFMTELLAGRVGAAGYLTYLVRLRRVYVALEEMARVLADDPVAAAVIDPRLERLAGIDADVAFWSERTGEVADDTSGAVDRYVGRIAAATDDPSVFVAHHYTRYLGDLSGGQVIGRLLERTFDLGGRGISFYAFPEIPKPKPYKDTYRATLDALPLGPADRDRMLEEVKAVFGCNGEVFDELTAELPRWAV</sequence>
<dbReference type="Pfam" id="PF01126">
    <property type="entry name" value="Heme_oxygenase"/>
    <property type="match status" value="1"/>
</dbReference>
<dbReference type="GO" id="GO:0046872">
    <property type="term" value="F:metal ion binding"/>
    <property type="evidence" value="ECO:0007669"/>
    <property type="project" value="UniProtKB-KW"/>
</dbReference>
<organism evidence="6 7">
    <name type="scientific">Aeromicrobium marinum DSM 15272</name>
    <dbReference type="NCBI Taxonomy" id="585531"/>
    <lineage>
        <taxon>Bacteria</taxon>
        <taxon>Bacillati</taxon>
        <taxon>Actinomycetota</taxon>
        <taxon>Actinomycetes</taxon>
        <taxon>Propionibacteriales</taxon>
        <taxon>Nocardioidaceae</taxon>
        <taxon>Aeromicrobium</taxon>
    </lineage>
</organism>
<name>E2SBN6_9ACTN</name>
<dbReference type="Proteomes" id="UP000003111">
    <property type="component" value="Unassembled WGS sequence"/>
</dbReference>
<dbReference type="EMBL" id="ACLF03000004">
    <property type="protein sequence ID" value="EFQ83782.1"/>
    <property type="molecule type" value="Genomic_DNA"/>
</dbReference>
<dbReference type="GO" id="GO:0020037">
    <property type="term" value="F:heme binding"/>
    <property type="evidence" value="ECO:0007669"/>
    <property type="project" value="TreeGrafter"/>
</dbReference>
<dbReference type="CDD" id="cd19165">
    <property type="entry name" value="HemeO"/>
    <property type="match status" value="1"/>
</dbReference>
<evidence type="ECO:0000313" key="6">
    <source>
        <dbReference type="EMBL" id="EFQ83782.1"/>
    </source>
</evidence>
<evidence type="ECO:0000256" key="3">
    <source>
        <dbReference type="ARBA" id="ARBA00023004"/>
    </source>
</evidence>
<dbReference type="HOGENOM" id="CLU_057050_2_0_11"/>
<proteinExistence type="predicted"/>
<dbReference type="GO" id="GO:0042167">
    <property type="term" value="P:heme catabolic process"/>
    <property type="evidence" value="ECO:0007669"/>
    <property type="project" value="TreeGrafter"/>
</dbReference>
<dbReference type="OrthoDB" id="5493802at2"/>
<gene>
    <name evidence="6" type="ORF">HMPREF0063_11445</name>
</gene>
<dbReference type="GO" id="GO:0006979">
    <property type="term" value="P:response to oxidative stress"/>
    <property type="evidence" value="ECO:0007669"/>
    <property type="project" value="TreeGrafter"/>
</dbReference>
<dbReference type="STRING" id="585531.HMPREF0063_11445"/>
<evidence type="ECO:0000256" key="2">
    <source>
        <dbReference type="ARBA" id="ARBA00022723"/>
    </source>
</evidence>
<feature type="binding site" evidence="4">
    <location>
        <position position="19"/>
    </location>
    <ligand>
        <name>heme b</name>
        <dbReference type="ChEBI" id="CHEBI:60344"/>
    </ligand>
</feature>